<accession>A0A1G4WQ31</accession>
<name>A0A1G4WQ31_9MYCO</name>
<sequence>MANNGLPPSEKSLVGRIASEVSWAGTPDRSARTAPARKAFKDKFLAEAGGDPVRAEHLRKAFYARLALKSAQARRRRGGAA</sequence>
<gene>
    <name evidence="1" type="ORF">SAMN02799620_04249</name>
</gene>
<dbReference type="Proteomes" id="UP000199707">
    <property type="component" value="Unassembled WGS sequence"/>
</dbReference>
<dbReference type="STRING" id="1502745.SAMN02799620_04249"/>
<dbReference type="RefSeq" id="WP_090361529.1">
    <property type="nucleotide sequence ID" value="NZ_FMUB01000009.1"/>
</dbReference>
<dbReference type="EMBL" id="FMUB01000009">
    <property type="protein sequence ID" value="SCX27218.1"/>
    <property type="molecule type" value="Genomic_DNA"/>
</dbReference>
<evidence type="ECO:0000313" key="1">
    <source>
        <dbReference type="EMBL" id="SCX27218.1"/>
    </source>
</evidence>
<dbReference type="AlphaFoldDB" id="A0A1G4WQ31"/>
<protein>
    <submittedName>
        <fullName evidence="1">Uncharacterized protein</fullName>
    </submittedName>
</protein>
<reference evidence="2" key="1">
    <citation type="submission" date="2016-10" db="EMBL/GenBank/DDBJ databases">
        <authorList>
            <person name="Varghese N."/>
            <person name="Submissions S."/>
        </authorList>
    </citation>
    <scope>NUCLEOTIDE SEQUENCE [LARGE SCALE GENOMIC DNA]</scope>
    <source>
        <strain evidence="2">UNC267MFSha1.1M11</strain>
    </source>
</reference>
<proteinExistence type="predicted"/>
<organism evidence="1 2">
    <name type="scientific">Mycolicibacterium fluoranthenivorans</name>
    <dbReference type="NCBI Taxonomy" id="258505"/>
    <lineage>
        <taxon>Bacteria</taxon>
        <taxon>Bacillati</taxon>
        <taxon>Actinomycetota</taxon>
        <taxon>Actinomycetes</taxon>
        <taxon>Mycobacteriales</taxon>
        <taxon>Mycobacteriaceae</taxon>
        <taxon>Mycolicibacterium</taxon>
    </lineage>
</organism>
<evidence type="ECO:0000313" key="2">
    <source>
        <dbReference type="Proteomes" id="UP000199707"/>
    </source>
</evidence>